<evidence type="ECO:0000256" key="10">
    <source>
        <dbReference type="ARBA" id="ARBA00041631"/>
    </source>
</evidence>
<dbReference type="PANTHER" id="PTHR11954:SF6">
    <property type="entry name" value="MACROPHAGE MIGRATION INHIBITORY FACTOR"/>
    <property type="match status" value="1"/>
</dbReference>
<keyword evidence="13" id="KW-0547">Nucleotide-binding</keyword>
<evidence type="ECO:0000256" key="8">
    <source>
        <dbReference type="ARBA" id="ARBA00038932"/>
    </source>
</evidence>
<dbReference type="InterPro" id="IPR001398">
    <property type="entry name" value="Macrophage_inhib_fac"/>
</dbReference>
<keyword evidence="5" id="KW-0413">Isomerase</keyword>
<name>A0A8H6TUT3_MYCCL</name>
<evidence type="ECO:0000256" key="7">
    <source>
        <dbReference type="ARBA" id="ARBA00036823"/>
    </source>
</evidence>
<dbReference type="Proteomes" id="UP000613580">
    <property type="component" value="Unassembled WGS sequence"/>
</dbReference>
<evidence type="ECO:0000256" key="11">
    <source>
        <dbReference type="ARBA" id="ARBA00041912"/>
    </source>
</evidence>
<evidence type="ECO:0000256" key="12">
    <source>
        <dbReference type="ARBA" id="ARBA00042730"/>
    </source>
</evidence>
<dbReference type="EC" id="5.3.2.1" evidence="9"/>
<evidence type="ECO:0000256" key="9">
    <source>
        <dbReference type="ARBA" id="ARBA00039086"/>
    </source>
</evidence>
<dbReference type="AlphaFoldDB" id="A0A8H6TUT3"/>
<dbReference type="EC" id="5.3.3.12" evidence="8"/>
<evidence type="ECO:0000256" key="6">
    <source>
        <dbReference type="ARBA" id="ARBA00036735"/>
    </source>
</evidence>
<accession>A0A8H6TUT3</accession>
<dbReference type="GO" id="GO:0050178">
    <property type="term" value="F:phenylpyruvate tautomerase activity"/>
    <property type="evidence" value="ECO:0007669"/>
    <property type="project" value="UniProtKB-EC"/>
</dbReference>
<reference evidence="13" key="1">
    <citation type="submission" date="2020-05" db="EMBL/GenBank/DDBJ databases">
        <title>Mycena genomes resolve the evolution of fungal bioluminescence.</title>
        <authorList>
            <person name="Tsai I.J."/>
        </authorList>
    </citation>
    <scope>NUCLEOTIDE SEQUENCE</scope>
    <source>
        <strain evidence="13">110903Hualien_Pintung</strain>
    </source>
</reference>
<dbReference type="OrthoDB" id="255819at2759"/>
<comment type="catalytic activity">
    <reaction evidence="6">
        <text>3-phenylpyruvate = enol-phenylpyruvate</text>
        <dbReference type="Rhea" id="RHEA:17097"/>
        <dbReference type="ChEBI" id="CHEBI:16815"/>
        <dbReference type="ChEBI" id="CHEBI:18005"/>
        <dbReference type="EC" id="5.3.2.1"/>
    </reaction>
</comment>
<keyword evidence="13" id="KW-0067">ATP-binding</keyword>
<keyword evidence="13" id="KW-0347">Helicase</keyword>
<evidence type="ECO:0000313" key="14">
    <source>
        <dbReference type="Proteomes" id="UP000613580"/>
    </source>
</evidence>
<dbReference type="GO" id="GO:0004167">
    <property type="term" value="F:dopachrome isomerase activity"/>
    <property type="evidence" value="ECO:0007669"/>
    <property type="project" value="UniProtKB-EC"/>
</dbReference>
<dbReference type="GO" id="GO:0005615">
    <property type="term" value="C:extracellular space"/>
    <property type="evidence" value="ECO:0007669"/>
    <property type="project" value="UniProtKB-KW"/>
</dbReference>
<comment type="caution">
    <text evidence="13">The sequence shown here is derived from an EMBL/GenBank/DDBJ whole genome shotgun (WGS) entry which is preliminary data.</text>
</comment>
<dbReference type="Gene3D" id="3.30.429.10">
    <property type="entry name" value="Macrophage Migration Inhibitory Factor"/>
    <property type="match status" value="1"/>
</dbReference>
<keyword evidence="4" id="KW-0964">Secreted</keyword>
<proteinExistence type="inferred from homology"/>
<dbReference type="InterPro" id="IPR014347">
    <property type="entry name" value="Tautomerase/MIF_sf"/>
</dbReference>
<keyword evidence="14" id="KW-1185">Reference proteome</keyword>
<gene>
    <name evidence="13" type="ORF">HMN09_00101800</name>
</gene>
<dbReference type="SUPFAM" id="SSF55331">
    <property type="entry name" value="Tautomerase/MIF"/>
    <property type="match status" value="1"/>
</dbReference>
<organism evidence="13 14">
    <name type="scientific">Mycena chlorophos</name>
    <name type="common">Agaric fungus</name>
    <name type="synonym">Agaricus chlorophos</name>
    <dbReference type="NCBI Taxonomy" id="658473"/>
    <lineage>
        <taxon>Eukaryota</taxon>
        <taxon>Fungi</taxon>
        <taxon>Dikarya</taxon>
        <taxon>Basidiomycota</taxon>
        <taxon>Agaricomycotina</taxon>
        <taxon>Agaricomycetes</taxon>
        <taxon>Agaricomycetidae</taxon>
        <taxon>Agaricales</taxon>
        <taxon>Marasmiineae</taxon>
        <taxon>Mycenaceae</taxon>
        <taxon>Mycena</taxon>
    </lineage>
</organism>
<keyword evidence="13" id="KW-0378">Hydrolase</keyword>
<dbReference type="Pfam" id="PF01187">
    <property type="entry name" value="MIF"/>
    <property type="match status" value="1"/>
</dbReference>
<comment type="similarity">
    <text evidence="2">Belongs to the MIF family.</text>
</comment>
<evidence type="ECO:0000256" key="1">
    <source>
        <dbReference type="ARBA" id="ARBA00004613"/>
    </source>
</evidence>
<comment type="catalytic activity">
    <reaction evidence="7">
        <text>L-dopachrome = 5,6-dihydroxyindole-2-carboxylate</text>
        <dbReference type="Rhea" id="RHEA:13041"/>
        <dbReference type="ChEBI" id="CHEBI:16875"/>
        <dbReference type="ChEBI" id="CHEBI:57509"/>
        <dbReference type="EC" id="5.3.3.12"/>
    </reaction>
</comment>
<keyword evidence="3" id="KW-0202">Cytokine</keyword>
<evidence type="ECO:0000256" key="2">
    <source>
        <dbReference type="ARBA" id="ARBA00005851"/>
    </source>
</evidence>
<dbReference type="EMBL" id="JACAZE010000001">
    <property type="protein sequence ID" value="KAF7323212.1"/>
    <property type="molecule type" value="Genomic_DNA"/>
</dbReference>
<dbReference type="GO" id="GO:0004386">
    <property type="term" value="F:helicase activity"/>
    <property type="evidence" value="ECO:0007669"/>
    <property type="project" value="UniProtKB-KW"/>
</dbReference>
<comment type="subcellular location">
    <subcellularLocation>
        <location evidence="1">Secreted</location>
    </subcellularLocation>
</comment>
<dbReference type="PANTHER" id="PTHR11954">
    <property type="entry name" value="D-DOPACHROME DECARBOXYLASE"/>
    <property type="match status" value="1"/>
</dbReference>
<sequence length="141" mass="15591">MPFLDLKVNVDVSRAASSRSDPRLFMNSRYVLPCTRLRLTSTVQISAKILNKPESLIAVCITVNKTLTFAGTFKPAFNLVITSLGNLNPQANEKYSAEFTEFLDAKLGIPNDRGYMSVSFLECLYRAHGVPARSMTQVAPT</sequence>
<protein>
    <recommendedName>
        <fullName evidence="12">L-dopachrome isomerase</fullName>
        <ecNumber evidence="9">5.3.2.1</ecNumber>
        <ecNumber evidence="8">5.3.3.12</ecNumber>
    </recommendedName>
    <alternativeName>
        <fullName evidence="10">L-dopachrome tautomerase</fullName>
    </alternativeName>
    <alternativeName>
        <fullName evidence="11">Phenylpyruvate tautomerase</fullName>
    </alternativeName>
</protein>
<evidence type="ECO:0000256" key="4">
    <source>
        <dbReference type="ARBA" id="ARBA00022525"/>
    </source>
</evidence>
<evidence type="ECO:0000256" key="3">
    <source>
        <dbReference type="ARBA" id="ARBA00022514"/>
    </source>
</evidence>
<evidence type="ECO:0000313" key="13">
    <source>
        <dbReference type="EMBL" id="KAF7323212.1"/>
    </source>
</evidence>
<evidence type="ECO:0000256" key="5">
    <source>
        <dbReference type="ARBA" id="ARBA00023235"/>
    </source>
</evidence>